<keyword evidence="6" id="KW-1185">Reference proteome</keyword>
<dbReference type="InterPro" id="IPR004367">
    <property type="entry name" value="Cyclin_C-dom"/>
</dbReference>
<feature type="region of interest" description="Disordered" evidence="2">
    <location>
        <begin position="374"/>
        <end position="414"/>
    </location>
</feature>
<dbReference type="Pfam" id="PF00134">
    <property type="entry name" value="Cyclin_N"/>
    <property type="match status" value="1"/>
</dbReference>
<name>A0AAN8G296_TRICO</name>
<organism evidence="5 6">
    <name type="scientific">Trichostrongylus colubriformis</name>
    <name type="common">Black scour worm</name>
    <dbReference type="NCBI Taxonomy" id="6319"/>
    <lineage>
        <taxon>Eukaryota</taxon>
        <taxon>Metazoa</taxon>
        <taxon>Ecdysozoa</taxon>
        <taxon>Nematoda</taxon>
        <taxon>Chromadorea</taxon>
        <taxon>Rhabditida</taxon>
        <taxon>Rhabditina</taxon>
        <taxon>Rhabditomorpha</taxon>
        <taxon>Strongyloidea</taxon>
        <taxon>Trichostrongylidae</taxon>
        <taxon>Trichostrongylus</taxon>
    </lineage>
</organism>
<evidence type="ECO:0000256" key="2">
    <source>
        <dbReference type="SAM" id="MobiDB-lite"/>
    </source>
</evidence>
<feature type="compositionally biased region" description="Low complexity" evidence="2">
    <location>
        <begin position="389"/>
        <end position="401"/>
    </location>
</feature>
<sequence length="714" mass="79345">MIFCEVIRCLITYTGAHRHKSLHLRRAMAGLRHATNLNSQRPVIITRPPPLIVPPTQLNFSSDSTSSVDSFCSPNIALTSKSCRPRYSVVTGRFECDGEHTVAQDRHIYDYSVLPCAHHGNSIRRESGNPHLFISSPLSPDGNTVSCPPCSITEDLLVNHSSKAHWFNEVWDGQKSSTDSLLLSEPHLHSGTKLATMSPTIMTPPQQCYVTASMNSSMWNPNVSSGPESVAAFSSVPDYCDASSHCSLEDSPIHTLPPAAYADSDEEPFIHTEPRVSYSQNSDGVVSDFFSQSENNSCIVSSEEASPQAREVECFTQGSGSHDFFSQSGGSVSINSSEEDPSQDADTQNSYSREDDDVGNLSLSSEVTFRNATSQEQNFDAISERSSRKSVVGSNSSSLCSPIAKRGRFGSSRDERNVGERTFMNETLLLNVERYHSEYARDTYAWLRHRETTKHALGASFMDAQKEEGASWADRRSVVMKALVDMKKQKHSLEAIHLGAYILDKCLDSFHIAKTSLADVCAVSMVLGTKMEEYDSLRPGNVDGMFDATSDKARLCDIEKRIVHEMKDGLCFPTPLLFANYMLVELCCDDEQIRFAEYLLELALLDSQFRDEGGPRVAHAAVCMSFAIAKQRDSIFISECDTLVEAEEKLFDLTKIHVGSTRNVMRRLVHEMDRAVQEKHALLIDYLSDDNKRVCFCEVSPPFWNLLCGVCKNS</sequence>
<dbReference type="Pfam" id="PF02984">
    <property type="entry name" value="Cyclin_C"/>
    <property type="match status" value="1"/>
</dbReference>
<dbReference type="InterPro" id="IPR006671">
    <property type="entry name" value="Cyclin_N"/>
</dbReference>
<protein>
    <submittedName>
        <fullName evidence="5">Uncharacterized protein</fullName>
    </submittedName>
</protein>
<dbReference type="InterPro" id="IPR036915">
    <property type="entry name" value="Cyclin-like_sf"/>
</dbReference>
<feature type="compositionally biased region" description="Low complexity" evidence="2">
    <location>
        <begin position="326"/>
        <end position="336"/>
    </location>
</feature>
<dbReference type="Gene3D" id="1.10.472.10">
    <property type="entry name" value="Cyclin-like"/>
    <property type="match status" value="2"/>
</dbReference>
<keyword evidence="1" id="KW-0195">Cyclin</keyword>
<proteinExistence type="predicted"/>
<evidence type="ECO:0000259" key="4">
    <source>
        <dbReference type="Pfam" id="PF02984"/>
    </source>
</evidence>
<gene>
    <name evidence="5" type="ORF">GCK32_007916</name>
</gene>
<evidence type="ECO:0000259" key="3">
    <source>
        <dbReference type="Pfam" id="PF00134"/>
    </source>
</evidence>
<dbReference type="PANTHER" id="PTHR10177">
    <property type="entry name" value="CYCLINS"/>
    <property type="match status" value="1"/>
</dbReference>
<dbReference type="AlphaFoldDB" id="A0AAN8G296"/>
<comment type="caution">
    <text evidence="5">The sequence shown here is derived from an EMBL/GenBank/DDBJ whole genome shotgun (WGS) entry which is preliminary data.</text>
</comment>
<evidence type="ECO:0000256" key="1">
    <source>
        <dbReference type="ARBA" id="ARBA00023127"/>
    </source>
</evidence>
<evidence type="ECO:0000313" key="5">
    <source>
        <dbReference type="EMBL" id="KAK5981880.1"/>
    </source>
</evidence>
<dbReference type="InterPro" id="IPR039361">
    <property type="entry name" value="Cyclin"/>
</dbReference>
<evidence type="ECO:0000313" key="6">
    <source>
        <dbReference type="Proteomes" id="UP001331761"/>
    </source>
</evidence>
<feature type="domain" description="Cyclin C-terminal" evidence="4">
    <location>
        <begin position="573"/>
        <end position="697"/>
    </location>
</feature>
<dbReference type="EMBL" id="WIXE01005785">
    <property type="protein sequence ID" value="KAK5981880.1"/>
    <property type="molecule type" value="Genomic_DNA"/>
</dbReference>
<feature type="region of interest" description="Disordered" evidence="2">
    <location>
        <begin position="326"/>
        <end position="359"/>
    </location>
</feature>
<reference evidence="5 6" key="1">
    <citation type="submission" date="2019-10" db="EMBL/GenBank/DDBJ databases">
        <title>Assembly and Annotation for the nematode Trichostrongylus colubriformis.</title>
        <authorList>
            <person name="Martin J."/>
        </authorList>
    </citation>
    <scope>NUCLEOTIDE SEQUENCE [LARGE SCALE GENOMIC DNA]</scope>
    <source>
        <strain evidence="5">G859</strain>
        <tissue evidence="5">Whole worm</tissue>
    </source>
</reference>
<accession>A0AAN8G296</accession>
<dbReference type="Proteomes" id="UP001331761">
    <property type="component" value="Unassembled WGS sequence"/>
</dbReference>
<feature type="domain" description="Cyclin N-terminal" evidence="3">
    <location>
        <begin position="443"/>
        <end position="566"/>
    </location>
</feature>
<dbReference type="SUPFAM" id="SSF47954">
    <property type="entry name" value="Cyclin-like"/>
    <property type="match status" value="2"/>
</dbReference>